<keyword evidence="2" id="KW-1185">Reference proteome</keyword>
<dbReference type="Pfam" id="PF07103">
    <property type="entry name" value="DUF1365"/>
    <property type="match status" value="1"/>
</dbReference>
<name>A0A501X1G0_9GAMM</name>
<protein>
    <submittedName>
        <fullName evidence="1">DUF1365 domain-containing protein</fullName>
    </submittedName>
</protein>
<sequence length="260" mass="30113">MVVTSNPLNSAIYTGTVRHRRYQPRTHEFSYQVSMLYWDLDEVDQVLAKSPLWSKRRGFPARFVRADYFGDPNLPLKKAVLNRVNSELGTQLSGPVRLLTNPRYFGYIINPISIYYCFDDQEQLQAMLLEVTNTPWSERIAYVFPCDPTQSTQRTSINKSMHVSPFNPMHHLYDWRSSVPGEKLAVHMINRLQSDPSSCVFDATLTLKRETITGGSLTTLLARYPWMTAKVAWGIYWQALKLFLKRVPIYDHPKHHSTDP</sequence>
<dbReference type="PANTHER" id="PTHR33973:SF4">
    <property type="entry name" value="OS07G0153300 PROTEIN"/>
    <property type="match status" value="1"/>
</dbReference>
<comment type="caution">
    <text evidence="1">The sequence shown here is derived from an EMBL/GenBank/DDBJ whole genome shotgun (WGS) entry which is preliminary data.</text>
</comment>
<organism evidence="1 2">
    <name type="scientific">Maribrevibacterium harenarium</name>
    <dbReference type="NCBI Taxonomy" id="2589817"/>
    <lineage>
        <taxon>Bacteria</taxon>
        <taxon>Pseudomonadati</taxon>
        <taxon>Pseudomonadota</taxon>
        <taxon>Gammaproteobacteria</taxon>
        <taxon>Oceanospirillales</taxon>
        <taxon>Oceanospirillaceae</taxon>
        <taxon>Maribrevibacterium</taxon>
    </lineage>
</organism>
<evidence type="ECO:0000313" key="2">
    <source>
        <dbReference type="Proteomes" id="UP000315901"/>
    </source>
</evidence>
<evidence type="ECO:0000313" key="1">
    <source>
        <dbReference type="EMBL" id="TPE54056.1"/>
    </source>
</evidence>
<dbReference type="PANTHER" id="PTHR33973">
    <property type="entry name" value="OS07G0153300 PROTEIN"/>
    <property type="match status" value="1"/>
</dbReference>
<dbReference type="Proteomes" id="UP000315901">
    <property type="component" value="Unassembled WGS sequence"/>
</dbReference>
<dbReference type="AlphaFoldDB" id="A0A501X1G0"/>
<accession>A0A501X1G0</accession>
<dbReference type="EMBL" id="VFRR01000007">
    <property type="protein sequence ID" value="TPE54056.1"/>
    <property type="molecule type" value="Genomic_DNA"/>
</dbReference>
<reference evidence="1 2" key="1">
    <citation type="submission" date="2019-06" db="EMBL/GenBank/DDBJ databases">
        <title>A novel bacterium of genus Marinomonas, isolated from coastal sand.</title>
        <authorList>
            <person name="Huang H."/>
            <person name="Mo K."/>
            <person name="Hu Y."/>
        </authorList>
    </citation>
    <scope>NUCLEOTIDE SEQUENCE [LARGE SCALE GENOMIC DNA]</scope>
    <source>
        <strain evidence="1 2">HB171799</strain>
    </source>
</reference>
<dbReference type="InterPro" id="IPR010775">
    <property type="entry name" value="DUF1365"/>
</dbReference>
<gene>
    <name evidence="1" type="ORF">FJM67_05430</name>
</gene>
<dbReference type="RefSeq" id="WP_140587664.1">
    <property type="nucleotide sequence ID" value="NZ_VFRR01000007.1"/>
</dbReference>
<dbReference type="OrthoDB" id="9778801at2"/>
<proteinExistence type="predicted"/>